<keyword evidence="8" id="KW-1185">Reference proteome</keyword>
<evidence type="ECO:0000313" key="8">
    <source>
        <dbReference type="Proteomes" id="UP001597508"/>
    </source>
</evidence>
<evidence type="ECO:0000256" key="4">
    <source>
        <dbReference type="ARBA" id="ARBA00023136"/>
    </source>
</evidence>
<feature type="domain" description="RDD" evidence="6">
    <location>
        <begin position="8"/>
        <end position="138"/>
    </location>
</feature>
<evidence type="ECO:0000256" key="1">
    <source>
        <dbReference type="ARBA" id="ARBA00004141"/>
    </source>
</evidence>
<feature type="transmembrane region" description="Helical" evidence="5">
    <location>
        <begin position="12"/>
        <end position="31"/>
    </location>
</feature>
<dbReference type="InterPro" id="IPR010432">
    <property type="entry name" value="RDD"/>
</dbReference>
<comment type="caution">
    <text evidence="7">The sequence shown here is derived from an EMBL/GenBank/DDBJ whole genome shotgun (WGS) entry which is preliminary data.</text>
</comment>
<evidence type="ECO:0000256" key="2">
    <source>
        <dbReference type="ARBA" id="ARBA00022692"/>
    </source>
</evidence>
<accession>A0ABW5LNL5</accession>
<proteinExistence type="predicted"/>
<dbReference type="Proteomes" id="UP001597508">
    <property type="component" value="Unassembled WGS sequence"/>
</dbReference>
<dbReference type="EMBL" id="JBHULH010000001">
    <property type="protein sequence ID" value="MFD2565876.1"/>
    <property type="molecule type" value="Genomic_DNA"/>
</dbReference>
<name>A0ABW5LNL5_9FLAO</name>
<keyword evidence="4 5" id="KW-0472">Membrane</keyword>
<organism evidence="7 8">
    <name type="scientific">Pseudotenacibaculum haliotis</name>
    <dbReference type="NCBI Taxonomy" id="1862138"/>
    <lineage>
        <taxon>Bacteria</taxon>
        <taxon>Pseudomonadati</taxon>
        <taxon>Bacteroidota</taxon>
        <taxon>Flavobacteriia</taxon>
        <taxon>Flavobacteriales</taxon>
        <taxon>Flavobacteriaceae</taxon>
        <taxon>Pseudotenacibaculum</taxon>
    </lineage>
</organism>
<dbReference type="Pfam" id="PF06271">
    <property type="entry name" value="RDD"/>
    <property type="match status" value="1"/>
</dbReference>
<evidence type="ECO:0000256" key="5">
    <source>
        <dbReference type="SAM" id="Phobius"/>
    </source>
</evidence>
<protein>
    <submittedName>
        <fullName evidence="7">RDD family protein</fullName>
    </submittedName>
</protein>
<keyword evidence="3 5" id="KW-1133">Transmembrane helix</keyword>
<reference evidence="8" key="1">
    <citation type="journal article" date="2019" name="Int. J. Syst. Evol. Microbiol.">
        <title>The Global Catalogue of Microorganisms (GCM) 10K type strain sequencing project: providing services to taxonomists for standard genome sequencing and annotation.</title>
        <authorList>
            <consortium name="The Broad Institute Genomics Platform"/>
            <consortium name="The Broad Institute Genome Sequencing Center for Infectious Disease"/>
            <person name="Wu L."/>
            <person name="Ma J."/>
        </authorList>
    </citation>
    <scope>NUCLEOTIDE SEQUENCE [LARGE SCALE GENOMIC DNA]</scope>
    <source>
        <strain evidence="8">KCTC 52127</strain>
    </source>
</reference>
<evidence type="ECO:0000259" key="6">
    <source>
        <dbReference type="Pfam" id="PF06271"/>
    </source>
</evidence>
<keyword evidence="2 5" id="KW-0812">Transmembrane</keyword>
<dbReference type="RefSeq" id="WP_379664601.1">
    <property type="nucleotide sequence ID" value="NZ_JBHULH010000001.1"/>
</dbReference>
<sequence>MEIETKPYLGDRIVAGFLDYLLICGFLFYYAINFGEPNEDGGYHLTGISAFAPVVFWGIITIGSEQLFGATVGNLLVGLKPLSIDENTHDYWGNRVTFSQSLKRHLLDPVDMFFFGIVGIVTISNSDKHQRVGDIWAKTIVIRKADLEN</sequence>
<gene>
    <name evidence="7" type="ORF">ACFSRZ_00755</name>
</gene>
<evidence type="ECO:0000313" key="7">
    <source>
        <dbReference type="EMBL" id="MFD2565876.1"/>
    </source>
</evidence>
<comment type="subcellular location">
    <subcellularLocation>
        <location evidence="1">Membrane</location>
        <topology evidence="1">Multi-pass membrane protein</topology>
    </subcellularLocation>
</comment>
<evidence type="ECO:0000256" key="3">
    <source>
        <dbReference type="ARBA" id="ARBA00022989"/>
    </source>
</evidence>
<feature type="transmembrane region" description="Helical" evidence="5">
    <location>
        <begin position="43"/>
        <end position="62"/>
    </location>
</feature>